<keyword evidence="2" id="KW-1171">Viral genome ejection through host cell envelope</keyword>
<keyword evidence="1" id="KW-1188">Viral release from host cell</keyword>
<evidence type="ECO:0000256" key="4">
    <source>
        <dbReference type="SAM" id="MobiDB-lite"/>
    </source>
</evidence>
<feature type="region of interest" description="Disordered" evidence="4">
    <location>
        <begin position="374"/>
        <end position="415"/>
    </location>
</feature>
<sequence length="415" mass="47414">MEKITFGSRLKHAWNAFLNRDPTNIYSNLGVGSSIRPDRVRLSRGNERSIVTSLYNRIAMDTAAINIKHIRLDDNGRYVEDILSGFNECLTIEANVDQTGRALVQDIVMSMLDEGCVAVVPIDTTTNPRLVNSYDINSLRTGKIIDWYPNDVKINIYNEKQGKREDIILPKKMVAIIENPLFAILNEPNSTLQRLIRKLNLLDYVDEQSGSGKLDLIIQLPYTIKNELRQAQADKRRADVEEQLYNTKYGIAYIDSTEKIVQLNRPIDNNLMKQVEYLTNMLYSQLGITQAILDGTADEKTMLNYYNRTIEPIISAIVDEMKRKFLTKTARTQGQSISFFKNAFSLVPMSELATMADSYTRNEIMTSNEVRQLMGMKPSSDPTADELRNKNLSKSNADIEADSDHYEDKEYYEDE</sequence>
<evidence type="ECO:0000256" key="2">
    <source>
        <dbReference type="ARBA" id="ARBA00023009"/>
    </source>
</evidence>
<dbReference type="InterPro" id="IPR006944">
    <property type="entry name" value="Phage/GTA_portal"/>
</dbReference>
<dbReference type="EMBL" id="BK015765">
    <property type="protein sequence ID" value="DAE23995.1"/>
    <property type="molecule type" value="Genomic_DNA"/>
</dbReference>
<keyword evidence="2" id="KW-1162">Viral penetration into host cytoplasm</keyword>
<dbReference type="Pfam" id="PF04860">
    <property type="entry name" value="Phage_portal"/>
    <property type="match status" value="1"/>
</dbReference>
<evidence type="ECO:0000256" key="1">
    <source>
        <dbReference type="ARBA" id="ARBA00022950"/>
    </source>
</evidence>
<organism evidence="5">
    <name type="scientific">Siphoviridae sp. ctoiA13</name>
    <dbReference type="NCBI Taxonomy" id="2826462"/>
    <lineage>
        <taxon>Viruses</taxon>
        <taxon>Duplodnaviria</taxon>
        <taxon>Heunggongvirae</taxon>
        <taxon>Uroviricota</taxon>
        <taxon>Caudoviricetes</taxon>
    </lineage>
</organism>
<protein>
    <submittedName>
        <fullName evidence="5">Portal protein</fullName>
    </submittedName>
</protein>
<keyword evidence="2" id="KW-1160">Virus entry into host cell</keyword>
<proteinExistence type="predicted"/>
<name>A0A8S5QYR5_9CAUD</name>
<keyword evidence="1" id="KW-0118">Viral capsid assembly</keyword>
<keyword evidence="3" id="KW-0231">Viral genome packaging</keyword>
<accession>A0A8S5QYR5</accession>
<evidence type="ECO:0000256" key="3">
    <source>
        <dbReference type="ARBA" id="ARBA00023219"/>
    </source>
</evidence>
<reference evidence="5" key="1">
    <citation type="journal article" date="2021" name="Proc. Natl. Acad. Sci. U.S.A.">
        <title>A Catalog of Tens of Thousands of Viruses from Human Metagenomes Reveals Hidden Associations with Chronic Diseases.</title>
        <authorList>
            <person name="Tisza M.J."/>
            <person name="Buck C.B."/>
        </authorList>
    </citation>
    <scope>NUCLEOTIDE SEQUENCE</scope>
    <source>
        <strain evidence="5">CtoiA13</strain>
    </source>
</reference>
<evidence type="ECO:0000313" key="5">
    <source>
        <dbReference type="EMBL" id="DAE23995.1"/>
    </source>
</evidence>